<organism evidence="2 3">
    <name type="scientific">Myxococcus virescens</name>
    <dbReference type="NCBI Taxonomy" id="83456"/>
    <lineage>
        <taxon>Bacteria</taxon>
        <taxon>Pseudomonadati</taxon>
        <taxon>Myxococcota</taxon>
        <taxon>Myxococcia</taxon>
        <taxon>Myxococcales</taxon>
        <taxon>Cystobacterineae</taxon>
        <taxon>Myxococcaceae</taxon>
        <taxon>Myxococcus</taxon>
    </lineage>
</organism>
<feature type="region of interest" description="Disordered" evidence="1">
    <location>
        <begin position="167"/>
        <end position="189"/>
    </location>
</feature>
<dbReference type="EMBL" id="BJVY01000091">
    <property type="protein sequence ID" value="GEL75605.1"/>
    <property type="molecule type" value="Genomic_DNA"/>
</dbReference>
<evidence type="ECO:0000313" key="2">
    <source>
        <dbReference type="EMBL" id="GEL75605.1"/>
    </source>
</evidence>
<reference evidence="2 3" key="1">
    <citation type="submission" date="2019-07" db="EMBL/GenBank/DDBJ databases">
        <title>Whole genome shotgun sequence of Myxococcus virescens NBRC 100334.</title>
        <authorList>
            <person name="Hosoyama A."/>
            <person name="Uohara A."/>
            <person name="Ohji S."/>
            <person name="Ichikawa N."/>
        </authorList>
    </citation>
    <scope>NUCLEOTIDE SEQUENCE [LARGE SCALE GENOMIC DNA]</scope>
    <source>
        <strain evidence="2 3">NBRC 100334</strain>
    </source>
</reference>
<comment type="caution">
    <text evidence="2">The sequence shown here is derived from an EMBL/GenBank/DDBJ whole genome shotgun (WGS) entry which is preliminary data.</text>
</comment>
<protein>
    <submittedName>
        <fullName evidence="2">Uncharacterized protein</fullName>
    </submittedName>
</protein>
<dbReference type="AlphaFoldDB" id="A0A511HQE7"/>
<feature type="compositionally biased region" description="Polar residues" evidence="1">
    <location>
        <begin position="176"/>
        <end position="189"/>
    </location>
</feature>
<sequence length="189" mass="20233">MRQLVEVDIAALAARRLGGNGDDAREAPALGVGLEGQLRLRVGDELLLVGERQLLVHLPGDEHLLHRVREVVRDEDGRVAVAQVAAGEGLEGEEEREAHLAALRHPPESGAVAEKGLLVRLQHHGFVVVLAQPGDEARLGGEPLGEVVLGALDDAERHGVLLQPRPTVIDEERAASSRTPSTSGCQRSW</sequence>
<evidence type="ECO:0000313" key="3">
    <source>
        <dbReference type="Proteomes" id="UP000321224"/>
    </source>
</evidence>
<name>A0A511HQE7_9BACT</name>
<dbReference type="Proteomes" id="UP000321224">
    <property type="component" value="Unassembled WGS sequence"/>
</dbReference>
<dbReference type="RefSeq" id="WP_167371146.1">
    <property type="nucleotide sequence ID" value="NZ_FNAJ01000009.1"/>
</dbReference>
<gene>
    <name evidence="2" type="ORF">MVI01_73890</name>
</gene>
<accession>A0A511HQE7</accession>
<evidence type="ECO:0000256" key="1">
    <source>
        <dbReference type="SAM" id="MobiDB-lite"/>
    </source>
</evidence>
<proteinExistence type="predicted"/>